<keyword evidence="3" id="KW-1185">Reference proteome</keyword>
<organism evidence="2 3">
    <name type="scientific">Xenotaenia resolanae</name>
    <dbReference type="NCBI Taxonomy" id="208358"/>
    <lineage>
        <taxon>Eukaryota</taxon>
        <taxon>Metazoa</taxon>
        <taxon>Chordata</taxon>
        <taxon>Craniata</taxon>
        <taxon>Vertebrata</taxon>
        <taxon>Euteleostomi</taxon>
        <taxon>Actinopterygii</taxon>
        <taxon>Neopterygii</taxon>
        <taxon>Teleostei</taxon>
        <taxon>Neoteleostei</taxon>
        <taxon>Acanthomorphata</taxon>
        <taxon>Ovalentaria</taxon>
        <taxon>Atherinomorphae</taxon>
        <taxon>Cyprinodontiformes</taxon>
        <taxon>Goodeidae</taxon>
        <taxon>Xenotaenia</taxon>
    </lineage>
</organism>
<comment type="caution">
    <text evidence="2">The sequence shown here is derived from an EMBL/GenBank/DDBJ whole genome shotgun (WGS) entry which is preliminary data.</text>
</comment>
<dbReference type="GO" id="GO:0003743">
    <property type="term" value="F:translation initiation factor activity"/>
    <property type="evidence" value="ECO:0007669"/>
    <property type="project" value="UniProtKB-KW"/>
</dbReference>
<evidence type="ECO:0000313" key="2">
    <source>
        <dbReference type="EMBL" id="MEQ2274278.1"/>
    </source>
</evidence>
<reference evidence="2 3" key="1">
    <citation type="submission" date="2021-06" db="EMBL/GenBank/DDBJ databases">
        <authorList>
            <person name="Palmer J.M."/>
        </authorList>
    </citation>
    <scope>NUCLEOTIDE SEQUENCE [LARGE SCALE GENOMIC DNA]</scope>
    <source>
        <strain evidence="2 3">XR_2019</strain>
        <tissue evidence="2">Muscle</tissue>
    </source>
</reference>
<feature type="region of interest" description="Disordered" evidence="1">
    <location>
        <begin position="18"/>
        <end position="41"/>
    </location>
</feature>
<proteinExistence type="predicted"/>
<feature type="non-terminal residue" evidence="2">
    <location>
        <position position="1"/>
    </location>
</feature>
<evidence type="ECO:0000256" key="1">
    <source>
        <dbReference type="SAM" id="MobiDB-lite"/>
    </source>
</evidence>
<protein>
    <submittedName>
        <fullName evidence="2">Eukaryotic translation initiation factor 4H</fullName>
    </submittedName>
</protein>
<dbReference type="EMBL" id="JAHRIM010076107">
    <property type="protein sequence ID" value="MEQ2274278.1"/>
    <property type="molecule type" value="Genomic_DNA"/>
</dbReference>
<accession>A0ABV0WXA9</accession>
<keyword evidence="2" id="KW-0396">Initiation factor</keyword>
<gene>
    <name evidence="2" type="primary">EIF4H</name>
    <name evidence="2" type="ORF">XENORESO_017612</name>
</gene>
<keyword evidence="2" id="KW-0648">Protein biosynthesis</keyword>
<sequence>LLGDRSLRVDIAEGRRQERGGSGFGFRKDDNRGMSAKSPAGGGSCWCLLCM</sequence>
<dbReference type="Proteomes" id="UP001444071">
    <property type="component" value="Unassembled WGS sequence"/>
</dbReference>
<name>A0ABV0WXA9_9TELE</name>
<evidence type="ECO:0000313" key="3">
    <source>
        <dbReference type="Proteomes" id="UP001444071"/>
    </source>
</evidence>